<dbReference type="Proteomes" id="UP000239181">
    <property type="component" value="Unassembled WGS sequence"/>
</dbReference>
<dbReference type="GO" id="GO:0016987">
    <property type="term" value="F:sigma factor activity"/>
    <property type="evidence" value="ECO:0007669"/>
    <property type="project" value="UniProtKB-KW"/>
</dbReference>
<dbReference type="InterPro" id="IPR013325">
    <property type="entry name" value="RNA_pol_sigma_r2"/>
</dbReference>
<feature type="domain" description="RNA polymerase sigma factor 70 region 4 type 2" evidence="6">
    <location>
        <begin position="107"/>
        <end position="159"/>
    </location>
</feature>
<dbReference type="InterPro" id="IPR036388">
    <property type="entry name" value="WH-like_DNA-bd_sf"/>
</dbReference>
<feature type="domain" description="RNA polymerase sigma-70 region 2" evidence="5">
    <location>
        <begin position="13"/>
        <end position="78"/>
    </location>
</feature>
<dbReference type="InterPro" id="IPR013324">
    <property type="entry name" value="RNA_pol_sigma_r3/r4-like"/>
</dbReference>
<comment type="caution">
    <text evidence="7">The sequence shown here is derived from an EMBL/GenBank/DDBJ whole genome shotgun (WGS) entry which is preliminary data.</text>
</comment>
<keyword evidence="3" id="KW-0731">Sigma factor</keyword>
<dbReference type="PANTHER" id="PTHR43133:SF63">
    <property type="entry name" value="RNA POLYMERASE SIGMA FACTOR FECI-RELATED"/>
    <property type="match status" value="1"/>
</dbReference>
<reference evidence="7 8" key="1">
    <citation type="submission" date="2017-10" db="EMBL/GenBank/DDBJ databases">
        <title>Draft genome of two endophytic bacteria isolated from 'guarana' Paullinia cupana (Mart.) Ducke.</title>
        <authorList>
            <person name="Siqueira K.A."/>
            <person name="Liotti R.G."/>
            <person name="Mendes T.A."/>
            <person name="Soares M.A."/>
        </authorList>
    </citation>
    <scope>NUCLEOTIDE SEQUENCE [LARGE SCALE GENOMIC DNA]</scope>
    <source>
        <strain evidence="7 8">342</strain>
    </source>
</reference>
<evidence type="ECO:0000259" key="5">
    <source>
        <dbReference type="Pfam" id="PF04542"/>
    </source>
</evidence>
<keyword evidence="8" id="KW-1185">Reference proteome</keyword>
<evidence type="ECO:0000256" key="2">
    <source>
        <dbReference type="ARBA" id="ARBA00023015"/>
    </source>
</evidence>
<dbReference type="Pfam" id="PF08281">
    <property type="entry name" value="Sigma70_r4_2"/>
    <property type="match status" value="1"/>
</dbReference>
<dbReference type="AlphaFoldDB" id="A0A2S9IBX5"/>
<evidence type="ECO:0000259" key="6">
    <source>
        <dbReference type="Pfam" id="PF08281"/>
    </source>
</evidence>
<dbReference type="InterPro" id="IPR014284">
    <property type="entry name" value="RNA_pol_sigma-70_dom"/>
</dbReference>
<gene>
    <name evidence="7" type="ORF">CQW29_12555</name>
</gene>
<evidence type="ECO:0000313" key="7">
    <source>
        <dbReference type="EMBL" id="PRD15282.1"/>
    </source>
</evidence>
<dbReference type="InterPro" id="IPR013249">
    <property type="entry name" value="RNA_pol_sigma70_r4_t2"/>
</dbReference>
<dbReference type="GO" id="GO:0003677">
    <property type="term" value="F:DNA binding"/>
    <property type="evidence" value="ECO:0007669"/>
    <property type="project" value="InterPro"/>
</dbReference>
<dbReference type="EMBL" id="PDET01000007">
    <property type="protein sequence ID" value="PRD15282.1"/>
    <property type="molecule type" value="Genomic_DNA"/>
</dbReference>
<sequence>MLATHDIVDVFVDLHPTLQRIVTYRTGSRQVAQDLTQDIYFRILNLANQFPTHDDARNYLIRIAMNASTDYVRTEQRRSQLLKGTFELFENYMPTPEENLHYKQKIKEIDEALSSLPEKSREILYMSRVEGMTHAQIAEKLGVSRSLVEKYAVKAVLHCREVLLKNQS</sequence>
<dbReference type="Gene3D" id="1.10.10.10">
    <property type="entry name" value="Winged helix-like DNA-binding domain superfamily/Winged helix DNA-binding domain"/>
    <property type="match status" value="1"/>
</dbReference>
<dbReference type="InterPro" id="IPR007627">
    <property type="entry name" value="RNA_pol_sigma70_r2"/>
</dbReference>
<accession>A0A2S9IBX5</accession>
<evidence type="ECO:0000313" key="8">
    <source>
        <dbReference type="Proteomes" id="UP000239181"/>
    </source>
</evidence>
<organism evidence="7 8">
    <name type="scientific">Pantoea coffeiphila</name>
    <dbReference type="NCBI Taxonomy" id="1465635"/>
    <lineage>
        <taxon>Bacteria</taxon>
        <taxon>Pseudomonadati</taxon>
        <taxon>Pseudomonadota</taxon>
        <taxon>Gammaproteobacteria</taxon>
        <taxon>Enterobacterales</taxon>
        <taxon>Erwiniaceae</taxon>
        <taxon>Pantoea</taxon>
    </lineage>
</organism>
<comment type="similarity">
    <text evidence="1">Belongs to the sigma-70 factor family. ECF subfamily.</text>
</comment>
<evidence type="ECO:0000256" key="4">
    <source>
        <dbReference type="ARBA" id="ARBA00023163"/>
    </source>
</evidence>
<dbReference type="OrthoDB" id="9797134at2"/>
<dbReference type="SUPFAM" id="SSF88659">
    <property type="entry name" value="Sigma3 and sigma4 domains of RNA polymerase sigma factors"/>
    <property type="match status" value="1"/>
</dbReference>
<evidence type="ECO:0000256" key="1">
    <source>
        <dbReference type="ARBA" id="ARBA00010641"/>
    </source>
</evidence>
<dbReference type="NCBIfam" id="TIGR02937">
    <property type="entry name" value="sigma70-ECF"/>
    <property type="match status" value="1"/>
</dbReference>
<dbReference type="InterPro" id="IPR039425">
    <property type="entry name" value="RNA_pol_sigma-70-like"/>
</dbReference>
<dbReference type="CDD" id="cd06171">
    <property type="entry name" value="Sigma70_r4"/>
    <property type="match status" value="1"/>
</dbReference>
<keyword evidence="4" id="KW-0804">Transcription</keyword>
<keyword evidence="2" id="KW-0805">Transcription regulation</keyword>
<proteinExistence type="inferred from homology"/>
<dbReference type="Gene3D" id="1.10.1740.10">
    <property type="match status" value="1"/>
</dbReference>
<name>A0A2S9IBX5_9GAMM</name>
<protein>
    <submittedName>
        <fullName evidence="7">RNA polymerase subunit sigma-70</fullName>
    </submittedName>
</protein>
<dbReference type="Pfam" id="PF04542">
    <property type="entry name" value="Sigma70_r2"/>
    <property type="match status" value="1"/>
</dbReference>
<dbReference type="PANTHER" id="PTHR43133">
    <property type="entry name" value="RNA POLYMERASE ECF-TYPE SIGMA FACTO"/>
    <property type="match status" value="1"/>
</dbReference>
<dbReference type="SUPFAM" id="SSF88946">
    <property type="entry name" value="Sigma2 domain of RNA polymerase sigma factors"/>
    <property type="match status" value="1"/>
</dbReference>
<dbReference type="RefSeq" id="WP_105593060.1">
    <property type="nucleotide sequence ID" value="NZ_JAFBFW010000005.1"/>
</dbReference>
<evidence type="ECO:0000256" key="3">
    <source>
        <dbReference type="ARBA" id="ARBA00023082"/>
    </source>
</evidence>
<dbReference type="GO" id="GO:0006352">
    <property type="term" value="P:DNA-templated transcription initiation"/>
    <property type="evidence" value="ECO:0007669"/>
    <property type="project" value="InterPro"/>
</dbReference>